<dbReference type="Gene3D" id="3.40.50.2020">
    <property type="match status" value="2"/>
</dbReference>
<dbReference type="PANTHER" id="PTHR10210:SF41">
    <property type="entry name" value="RIBOSE-PHOSPHATE PYROPHOSPHOKINASE 1, CHLOROPLASTIC"/>
    <property type="match status" value="1"/>
</dbReference>
<keyword evidence="4" id="KW-0418">Kinase</keyword>
<dbReference type="GO" id="GO:0006164">
    <property type="term" value="P:purine nucleotide biosynthetic process"/>
    <property type="evidence" value="ECO:0007669"/>
    <property type="project" value="TreeGrafter"/>
</dbReference>
<sequence length="293" mass="32184">MIKLLLNNVEVNVNHKRFPDMATGIEIQGQIPLRVEHAYIDARLSGVDSPNDLFFDIAQTVDVVRNINNRARIVLHLPYIPYARQDRRMTRNDSFSLKVFAKLLNTLEVDKVIAFDAHSDVSSMIDNLSIIGQERMMGISEVSHALTVNEPLIVAPDMGAVKKIHKVVSALNLSESPVIMDKEREPSTGVIGNHKIISGADRVEGRNCLIIDDICDGGRTFISAATELKAAGAASVNLYVTHGIFSQGVTALFDGGISKIFTTDSIKDIVEMSDKVRVFECQRIINTLSGGVQ</sequence>
<evidence type="ECO:0000259" key="2">
    <source>
        <dbReference type="Pfam" id="PF00156"/>
    </source>
</evidence>
<dbReference type="NCBIfam" id="TIGR01251">
    <property type="entry name" value="ribP_PPkin"/>
    <property type="match status" value="1"/>
</dbReference>
<keyword evidence="5" id="KW-1185">Reference proteome</keyword>
<dbReference type="CDD" id="cd06223">
    <property type="entry name" value="PRTases_typeI"/>
    <property type="match status" value="1"/>
</dbReference>
<dbReference type="Proteomes" id="UP000595896">
    <property type="component" value="Segment"/>
</dbReference>
<dbReference type="GO" id="GO:0016301">
    <property type="term" value="F:kinase activity"/>
    <property type="evidence" value="ECO:0007669"/>
    <property type="project" value="UniProtKB-KW"/>
</dbReference>
<evidence type="ECO:0000313" key="4">
    <source>
        <dbReference type="EMBL" id="QQG33718.1"/>
    </source>
</evidence>
<evidence type="ECO:0000256" key="1">
    <source>
        <dbReference type="ARBA" id="ARBA00022727"/>
    </source>
</evidence>
<feature type="domain" description="Phosphoribosyltransferase" evidence="2">
    <location>
        <begin position="146"/>
        <end position="242"/>
    </location>
</feature>
<name>A0A7T5QXS4_9CAUD</name>
<evidence type="ECO:0000259" key="3">
    <source>
        <dbReference type="Pfam" id="PF13793"/>
    </source>
</evidence>
<feature type="domain" description="Ribose-phosphate pyrophosphokinase N-terminal" evidence="3">
    <location>
        <begin position="11"/>
        <end position="106"/>
    </location>
</feature>
<proteinExistence type="predicted"/>
<organism evidence="4 5">
    <name type="scientific">Cronobacter phage A24</name>
    <dbReference type="NCBI Taxonomy" id="2795745"/>
    <lineage>
        <taxon>Viruses</taxon>
        <taxon>Duplodnaviria</taxon>
        <taxon>Heunggongvirae</taxon>
        <taxon>Uroviricota</taxon>
        <taxon>Caudoviricetes</taxon>
        <taxon>Grimontviridae</taxon>
        <taxon>Crifsvirus</taxon>
        <taxon>Crifsvirus A24</taxon>
    </lineage>
</organism>
<dbReference type="GO" id="GO:0006015">
    <property type="term" value="P:5-phosphoribose 1-diphosphate biosynthetic process"/>
    <property type="evidence" value="ECO:0007669"/>
    <property type="project" value="TreeGrafter"/>
</dbReference>
<protein>
    <submittedName>
        <fullName evidence="4">Putative riobose-phosphate pyrophosphokinase</fullName>
    </submittedName>
</protein>
<reference evidence="4 5" key="1">
    <citation type="submission" date="2020-12" db="EMBL/GenBank/DDBJ databases">
        <authorList>
            <person name="Luo D."/>
            <person name="Li C."/>
            <person name="Zeng H."/>
        </authorList>
    </citation>
    <scope>NUCLEOTIDE SEQUENCE [LARGE SCALE GENOMIC DNA]</scope>
</reference>
<dbReference type="Pfam" id="PF00156">
    <property type="entry name" value="Pribosyltran"/>
    <property type="match status" value="1"/>
</dbReference>
<keyword evidence="1" id="KW-0545">Nucleotide biosynthesis</keyword>
<dbReference type="InterPro" id="IPR000836">
    <property type="entry name" value="PRTase_dom"/>
</dbReference>
<dbReference type="InterPro" id="IPR005946">
    <property type="entry name" value="Rib-P_diPkinase"/>
</dbReference>
<dbReference type="RefSeq" id="YP_010671966.1">
    <property type="nucleotide sequence ID" value="NC_070973.1"/>
</dbReference>
<dbReference type="GO" id="GO:0002189">
    <property type="term" value="C:ribose phosphate diphosphokinase complex"/>
    <property type="evidence" value="ECO:0007669"/>
    <property type="project" value="TreeGrafter"/>
</dbReference>
<evidence type="ECO:0000313" key="5">
    <source>
        <dbReference type="Proteomes" id="UP000595896"/>
    </source>
</evidence>
<dbReference type="KEGG" id="vg:77948228"/>
<dbReference type="Pfam" id="PF13793">
    <property type="entry name" value="Pribosyltran_N"/>
    <property type="match status" value="1"/>
</dbReference>
<dbReference type="InterPro" id="IPR029057">
    <property type="entry name" value="PRTase-like"/>
</dbReference>
<dbReference type="GO" id="GO:0004749">
    <property type="term" value="F:ribose phosphate diphosphokinase activity"/>
    <property type="evidence" value="ECO:0007669"/>
    <property type="project" value="TreeGrafter"/>
</dbReference>
<dbReference type="EMBL" id="MW343794">
    <property type="protein sequence ID" value="QQG33718.1"/>
    <property type="molecule type" value="Genomic_DNA"/>
</dbReference>
<dbReference type="SUPFAM" id="SSF53271">
    <property type="entry name" value="PRTase-like"/>
    <property type="match status" value="1"/>
</dbReference>
<accession>A0A7T5QXS4</accession>
<dbReference type="GO" id="GO:0000287">
    <property type="term" value="F:magnesium ion binding"/>
    <property type="evidence" value="ECO:0007669"/>
    <property type="project" value="InterPro"/>
</dbReference>
<dbReference type="PANTHER" id="PTHR10210">
    <property type="entry name" value="RIBOSE-PHOSPHATE DIPHOSPHOKINASE FAMILY MEMBER"/>
    <property type="match status" value="1"/>
</dbReference>
<dbReference type="GeneID" id="77948228"/>
<dbReference type="SMART" id="SM01400">
    <property type="entry name" value="Pribosyltran_N"/>
    <property type="match status" value="1"/>
</dbReference>
<dbReference type="InterPro" id="IPR029099">
    <property type="entry name" value="Pribosyltran_N"/>
</dbReference>
<keyword evidence="4" id="KW-0808">Transferase</keyword>